<dbReference type="InterPro" id="IPR032675">
    <property type="entry name" value="LRR_dom_sf"/>
</dbReference>
<feature type="region of interest" description="Disordered" evidence="1">
    <location>
        <begin position="377"/>
        <end position="405"/>
    </location>
</feature>
<feature type="compositionally biased region" description="Low complexity" evidence="1">
    <location>
        <begin position="380"/>
        <end position="400"/>
    </location>
</feature>
<keyword evidence="3" id="KW-1185">Reference proteome</keyword>
<dbReference type="Proteomes" id="UP000011668">
    <property type="component" value="Unassembled WGS sequence"/>
</dbReference>
<evidence type="ECO:0000313" key="3">
    <source>
        <dbReference type="Proteomes" id="UP000011668"/>
    </source>
</evidence>
<dbReference type="HOGENOM" id="CLU_023474_0_0_1"/>
<feature type="region of interest" description="Disordered" evidence="1">
    <location>
        <begin position="186"/>
        <end position="205"/>
    </location>
</feature>
<dbReference type="STRING" id="983506.L8X3K9"/>
<protein>
    <submittedName>
        <fullName evidence="2">Leucine rich repeats (2 copies) domain-containing protein</fullName>
    </submittedName>
</protein>
<dbReference type="AlphaFoldDB" id="L8X3K9"/>
<feature type="compositionally biased region" description="Basic residues" evidence="1">
    <location>
        <begin position="60"/>
        <end position="69"/>
    </location>
</feature>
<sequence>MAEYLSNPHAYNYAPSSSPPSSPIPWDELSENSENECQGASPWKLESDPYSANAKATHSPLRHTKTKRKTYALPLTPASSFTSYEPSSPSPARSNISTPIRVQNRYTPSRDQAWEAALNNVFHNGATIIDLEYVFCSVAEIPREIIDLNKMVSLPLESPEVTEPPPVQPPESPSRSNIISAAARSRRVFSQSRSNNSLFSSGAPSKPKQEIQLYLANNNITILPSELFQLNNLTLLSLLVIGGNKLRNLPPLSSFESHDTRDTNPIGSANNELATLPSELTYLNLQTLLLDPNPFLPKPIQLSVQPIGPNDKKLARSQVARQFGPLVTHTQIPKLGELALRVALCPSPEQPPIITPLSFATHSTRLYDTLSSKSLLTPTNSRSSVFSSPSGAPFSSRSNSDLNPYNRHPFPPHALVLERYYDLSLWLSEQRDANVHIEAVRYGTDDACNLYTWCPSRKHQKDAELESETSSCGIFVQPAEERLEWVTVLAGCELSSAVPILWRGCSVGCLAFLDGSDSGLESRSLRERDEDDEFMTGFSGAPRGSLGSSEDGTPVEARAHIVWDDMMDLDG</sequence>
<name>L8X3K9_THACA</name>
<evidence type="ECO:0000313" key="2">
    <source>
        <dbReference type="EMBL" id="ELU43707.1"/>
    </source>
</evidence>
<organism evidence="2 3">
    <name type="scientific">Thanatephorus cucumeris (strain AG1-IA)</name>
    <name type="common">Rice sheath blight fungus</name>
    <name type="synonym">Rhizoctonia solani</name>
    <dbReference type="NCBI Taxonomy" id="983506"/>
    <lineage>
        <taxon>Eukaryota</taxon>
        <taxon>Fungi</taxon>
        <taxon>Dikarya</taxon>
        <taxon>Basidiomycota</taxon>
        <taxon>Agaricomycotina</taxon>
        <taxon>Agaricomycetes</taxon>
        <taxon>Cantharellales</taxon>
        <taxon>Ceratobasidiaceae</taxon>
        <taxon>Rhizoctonia</taxon>
        <taxon>Rhizoctonia solani AG-1</taxon>
    </lineage>
</organism>
<feature type="region of interest" description="Disordered" evidence="1">
    <location>
        <begin position="519"/>
        <end position="552"/>
    </location>
</feature>
<reference evidence="2 3" key="1">
    <citation type="journal article" date="2013" name="Nat. Commun.">
        <title>The evolution and pathogenic mechanisms of the rice sheath blight pathogen.</title>
        <authorList>
            <person name="Zheng A."/>
            <person name="Lin R."/>
            <person name="Xu L."/>
            <person name="Qin P."/>
            <person name="Tang C."/>
            <person name="Ai P."/>
            <person name="Zhang D."/>
            <person name="Liu Y."/>
            <person name="Sun Z."/>
            <person name="Feng H."/>
            <person name="Wang Y."/>
            <person name="Chen Y."/>
            <person name="Liang X."/>
            <person name="Fu R."/>
            <person name="Li Q."/>
            <person name="Zhang J."/>
            <person name="Yu X."/>
            <person name="Xie Z."/>
            <person name="Ding L."/>
            <person name="Guan P."/>
            <person name="Tang J."/>
            <person name="Liang Y."/>
            <person name="Wang S."/>
            <person name="Deng Q."/>
            <person name="Li S."/>
            <person name="Zhu J."/>
            <person name="Wang L."/>
            <person name="Liu H."/>
            <person name="Li P."/>
        </authorList>
    </citation>
    <scope>NUCLEOTIDE SEQUENCE [LARGE SCALE GENOMIC DNA]</scope>
    <source>
        <strain evidence="3">AG-1 IA</strain>
    </source>
</reference>
<dbReference type="SUPFAM" id="SSF52058">
    <property type="entry name" value="L domain-like"/>
    <property type="match status" value="1"/>
</dbReference>
<feature type="compositionally biased region" description="Low complexity" evidence="1">
    <location>
        <begin position="186"/>
        <end position="201"/>
    </location>
</feature>
<dbReference type="EMBL" id="AFRT01000511">
    <property type="protein sequence ID" value="ELU43707.1"/>
    <property type="molecule type" value="Genomic_DNA"/>
</dbReference>
<proteinExistence type="predicted"/>
<dbReference type="OMA" id="ISETRHI"/>
<dbReference type="Gene3D" id="3.80.10.10">
    <property type="entry name" value="Ribonuclease Inhibitor"/>
    <property type="match status" value="1"/>
</dbReference>
<accession>L8X3K9</accession>
<comment type="caution">
    <text evidence="2">The sequence shown here is derived from an EMBL/GenBank/DDBJ whole genome shotgun (WGS) entry which is preliminary data.</text>
</comment>
<evidence type="ECO:0000256" key="1">
    <source>
        <dbReference type="SAM" id="MobiDB-lite"/>
    </source>
</evidence>
<gene>
    <name evidence="2" type="ORF">AG1IA_02264</name>
</gene>
<feature type="region of interest" description="Disordered" evidence="1">
    <location>
        <begin position="1"/>
        <end position="69"/>
    </location>
</feature>
<dbReference type="OrthoDB" id="660555at2759"/>